<dbReference type="PANTHER" id="PTHR43400">
    <property type="entry name" value="FUMARATE REDUCTASE"/>
    <property type="match status" value="1"/>
</dbReference>
<feature type="domain" description="FAD-dependent oxidoreductase 2 FAD-binding" evidence="5">
    <location>
        <begin position="6"/>
        <end position="141"/>
    </location>
</feature>
<evidence type="ECO:0000313" key="6">
    <source>
        <dbReference type="EMBL" id="MTE15280.1"/>
    </source>
</evidence>
<dbReference type="GO" id="GO:0033765">
    <property type="term" value="F:steroid dehydrogenase activity, acting on the CH-CH group of donors"/>
    <property type="evidence" value="ECO:0007669"/>
    <property type="project" value="UniProtKB-ARBA"/>
</dbReference>
<keyword evidence="7" id="KW-1185">Reference proteome</keyword>
<evidence type="ECO:0000256" key="4">
    <source>
        <dbReference type="ARBA" id="ARBA00023002"/>
    </source>
</evidence>
<dbReference type="InterPro" id="IPR036188">
    <property type="entry name" value="FAD/NAD-bd_sf"/>
</dbReference>
<dbReference type="InterPro" id="IPR003953">
    <property type="entry name" value="FAD-dep_OxRdtase_2_FAD-bd"/>
</dbReference>
<keyword evidence="3" id="KW-0274">FAD</keyword>
<evidence type="ECO:0000256" key="1">
    <source>
        <dbReference type="ARBA" id="ARBA00001974"/>
    </source>
</evidence>
<comment type="cofactor">
    <cofactor evidence="1">
        <name>FAD</name>
        <dbReference type="ChEBI" id="CHEBI:57692"/>
    </cofactor>
</comment>
<reference evidence="6 7" key="1">
    <citation type="submission" date="2019-11" db="EMBL/GenBank/DDBJ databases">
        <title>Nocardia sp. nov. CT2-14 isolated from soil.</title>
        <authorList>
            <person name="Kanchanasin P."/>
            <person name="Tanasupawat S."/>
            <person name="Yuki M."/>
            <person name="Kudo T."/>
        </authorList>
    </citation>
    <scope>NUCLEOTIDE SEQUENCE [LARGE SCALE GENOMIC DNA]</scope>
    <source>
        <strain evidence="6 7">CT2-14</strain>
    </source>
</reference>
<keyword evidence="4" id="KW-0560">Oxidoreductase</keyword>
<dbReference type="SUPFAM" id="SSF51905">
    <property type="entry name" value="FAD/NAD(P)-binding domain"/>
    <property type="match status" value="1"/>
</dbReference>
<dbReference type="SUPFAM" id="SSF56425">
    <property type="entry name" value="Succinate dehydrogenase/fumarate reductase flavoprotein, catalytic domain"/>
    <property type="match status" value="1"/>
</dbReference>
<proteinExistence type="predicted"/>
<dbReference type="PANTHER" id="PTHR43400:SF10">
    <property type="entry name" value="3-OXOSTEROID 1-DEHYDROGENASE"/>
    <property type="match status" value="1"/>
</dbReference>
<dbReference type="Pfam" id="PF00890">
    <property type="entry name" value="FAD_binding_2"/>
    <property type="match status" value="1"/>
</dbReference>
<sequence length="162" mass="17088">MLLESTRAWFEAGIAHRADNPAALARAIGVPVDVFTETLQNMNRYAETGTDPEFSRGQSAYDRYYGDPTVTPNPNLAPLSKAPYYAVKMILSDLGTCGGVVADESARVLREDGSVIEGLYAIGNTAANAFGTTYPGAGATIGQGLVFGYIAARHAAAALPRE</sequence>
<comment type="caution">
    <text evidence="6">The sequence shown here is derived from an EMBL/GenBank/DDBJ whole genome shotgun (WGS) entry which is preliminary data.</text>
</comment>
<evidence type="ECO:0000256" key="2">
    <source>
        <dbReference type="ARBA" id="ARBA00022630"/>
    </source>
</evidence>
<evidence type="ECO:0000313" key="7">
    <source>
        <dbReference type="Proteomes" id="UP000432464"/>
    </source>
</evidence>
<dbReference type="AlphaFoldDB" id="A0A6I3L333"/>
<dbReference type="GO" id="GO:0008202">
    <property type="term" value="P:steroid metabolic process"/>
    <property type="evidence" value="ECO:0007669"/>
    <property type="project" value="UniProtKB-ARBA"/>
</dbReference>
<protein>
    <submittedName>
        <fullName evidence="6">FAD-binding protein</fullName>
    </submittedName>
</protein>
<dbReference type="Gene3D" id="3.50.50.60">
    <property type="entry name" value="FAD/NAD(P)-binding domain"/>
    <property type="match status" value="1"/>
</dbReference>
<dbReference type="Gene3D" id="3.90.700.10">
    <property type="entry name" value="Succinate dehydrogenase/fumarate reductase flavoprotein, catalytic domain"/>
    <property type="match status" value="1"/>
</dbReference>
<keyword evidence="2" id="KW-0285">Flavoprotein</keyword>
<name>A0A6I3L333_9NOCA</name>
<dbReference type="InterPro" id="IPR027477">
    <property type="entry name" value="Succ_DH/fumarate_Rdtase_cat_sf"/>
</dbReference>
<evidence type="ECO:0000259" key="5">
    <source>
        <dbReference type="Pfam" id="PF00890"/>
    </source>
</evidence>
<evidence type="ECO:0000256" key="3">
    <source>
        <dbReference type="ARBA" id="ARBA00022827"/>
    </source>
</evidence>
<organism evidence="6 7">
    <name type="scientific">Nocardia aurantiaca</name>
    <dbReference type="NCBI Taxonomy" id="2675850"/>
    <lineage>
        <taxon>Bacteria</taxon>
        <taxon>Bacillati</taxon>
        <taxon>Actinomycetota</taxon>
        <taxon>Actinomycetes</taxon>
        <taxon>Mycobacteriales</taxon>
        <taxon>Nocardiaceae</taxon>
        <taxon>Nocardia</taxon>
    </lineage>
</organism>
<dbReference type="EMBL" id="WMBB01000009">
    <property type="protein sequence ID" value="MTE15280.1"/>
    <property type="molecule type" value="Genomic_DNA"/>
</dbReference>
<dbReference type="Proteomes" id="UP000432464">
    <property type="component" value="Unassembled WGS sequence"/>
</dbReference>
<accession>A0A6I3L333</accession>
<gene>
    <name evidence="6" type="ORF">GLP40_21205</name>
</gene>
<dbReference type="InterPro" id="IPR050315">
    <property type="entry name" value="FAD-oxidoreductase_2"/>
</dbReference>